<gene>
    <name evidence="1" type="ORF">SAMN06296036_115127</name>
</gene>
<reference evidence="2" key="1">
    <citation type="submission" date="2017-04" db="EMBL/GenBank/DDBJ databases">
        <authorList>
            <person name="Varghese N."/>
            <person name="Submissions S."/>
        </authorList>
    </citation>
    <scope>NUCLEOTIDE SEQUENCE [LARGE SCALE GENOMIC DNA]</scope>
    <source>
        <strain evidence="2">RKEM611</strain>
    </source>
</reference>
<dbReference type="EMBL" id="FWZT01000015">
    <property type="protein sequence ID" value="SMF49879.1"/>
    <property type="molecule type" value="Genomic_DNA"/>
</dbReference>
<dbReference type="STRING" id="1513793.SAMN06296036_115127"/>
<dbReference type="RefSeq" id="WP_143478220.1">
    <property type="nucleotide sequence ID" value="NZ_FWZT01000015.1"/>
</dbReference>
<proteinExistence type="predicted"/>
<organism evidence="1 2">
    <name type="scientific">Pseudobacteriovorax antillogorgiicola</name>
    <dbReference type="NCBI Taxonomy" id="1513793"/>
    <lineage>
        <taxon>Bacteria</taxon>
        <taxon>Pseudomonadati</taxon>
        <taxon>Bdellovibrionota</taxon>
        <taxon>Oligoflexia</taxon>
        <taxon>Oligoflexales</taxon>
        <taxon>Pseudobacteriovoracaceae</taxon>
        <taxon>Pseudobacteriovorax</taxon>
    </lineage>
</organism>
<protein>
    <submittedName>
        <fullName evidence="1">Uncharacterized protein</fullName>
    </submittedName>
</protein>
<accession>A0A1Y6C819</accession>
<dbReference type="AlphaFoldDB" id="A0A1Y6C819"/>
<evidence type="ECO:0000313" key="2">
    <source>
        <dbReference type="Proteomes" id="UP000192907"/>
    </source>
</evidence>
<dbReference type="PROSITE" id="PS51257">
    <property type="entry name" value="PROKAR_LIPOPROTEIN"/>
    <property type="match status" value="1"/>
</dbReference>
<name>A0A1Y6C819_9BACT</name>
<sequence>MYKDVSKVMFFSLGLLVFLSSCSQAPKIQSRRGTQTSADLDIGREPAKVSLNFASEPQQDAFEYTFGVVPMKFDQGGAISIQKSALIDRSQVSEENRPMLTELCRDLEISTSSTDPSLSPSTISQGEELYVFWRSHYPAKLKSNLADFIISGRIQCSLSISIGDEAVDIVFNPVPTVAGEILGTKQADAAIDEILMMIDSSASGTRLAGNHSYEVIAIDEPSDIILGVEGLHQEDIQVTPQDSQTTCRYHSLNGETKLGNPEDLQSFAYNFSAPDGVDVGEIIPTSSGGRSLEACQVASPTPLESGFSLGISCESYMEIQTQGQGDTCGWAASASNPNDPKNTVSVGLRMSPTPFETIDIGNPVGALKVIEAQDKNPITLNTLDVTTFSTPQVDSLQRAFDFWLGASPTSYATFWEGNISKITYLGNTQACAEQGVLAYVTSLDTDEIFWCELAGVRQQDLSEQRSPLVLMLIAVTALHENLHAIGREHDFDAPAYEPCKGTSESGVLSYDTAINCQEDSCFAMKDLAIQEYIVELDYSLQADGRRFQGLCQQWNAAMGLSQGDFGS</sequence>
<dbReference type="Proteomes" id="UP000192907">
    <property type="component" value="Unassembled WGS sequence"/>
</dbReference>
<keyword evidence="2" id="KW-1185">Reference proteome</keyword>
<evidence type="ECO:0000313" key="1">
    <source>
        <dbReference type="EMBL" id="SMF49879.1"/>
    </source>
</evidence>